<gene>
    <name evidence="2" type="ordered locus">M301_1858</name>
</gene>
<keyword evidence="3" id="KW-1185">Reference proteome</keyword>
<dbReference type="InterPro" id="IPR011010">
    <property type="entry name" value="DNA_brk_join_enz"/>
</dbReference>
<evidence type="ECO:0000313" key="2">
    <source>
        <dbReference type="EMBL" id="ADI30231.1"/>
    </source>
</evidence>
<dbReference type="STRING" id="666681.M301_1858"/>
<dbReference type="InterPro" id="IPR013762">
    <property type="entry name" value="Integrase-like_cat_sf"/>
</dbReference>
<dbReference type="Proteomes" id="UP000000383">
    <property type="component" value="Chromosome"/>
</dbReference>
<dbReference type="GO" id="GO:0006310">
    <property type="term" value="P:DNA recombination"/>
    <property type="evidence" value="ECO:0007669"/>
    <property type="project" value="UniProtKB-KW"/>
</dbReference>
<dbReference type="CDD" id="cd00397">
    <property type="entry name" value="DNA_BRE_C"/>
    <property type="match status" value="1"/>
</dbReference>
<organism evidence="2 3">
    <name type="scientific">Methylotenera versatilis (strain 301)</name>
    <dbReference type="NCBI Taxonomy" id="666681"/>
    <lineage>
        <taxon>Bacteria</taxon>
        <taxon>Pseudomonadati</taxon>
        <taxon>Pseudomonadota</taxon>
        <taxon>Betaproteobacteria</taxon>
        <taxon>Nitrosomonadales</taxon>
        <taxon>Methylophilaceae</taxon>
        <taxon>Methylotenera</taxon>
    </lineage>
</organism>
<name>D7DJJ6_METV0</name>
<accession>D7DJJ6</accession>
<dbReference type="EMBL" id="CP002056">
    <property type="protein sequence ID" value="ADI30231.1"/>
    <property type="molecule type" value="Genomic_DNA"/>
</dbReference>
<dbReference type="OrthoDB" id="8368662at2"/>
<evidence type="ECO:0000256" key="1">
    <source>
        <dbReference type="ARBA" id="ARBA00023172"/>
    </source>
</evidence>
<reference evidence="3" key="1">
    <citation type="submission" date="2010-05" db="EMBL/GenBank/DDBJ databases">
        <title>Complete sequence of Methylotenera sp. 301.</title>
        <authorList>
            <person name="Lucas S."/>
            <person name="Copeland A."/>
            <person name="Lapidus A."/>
            <person name="Cheng J.-F."/>
            <person name="Bruce D."/>
            <person name="Goodwin L."/>
            <person name="Pitluck S."/>
            <person name="Clum A."/>
            <person name="Land M."/>
            <person name="Hauser L."/>
            <person name="Kyrpides N."/>
            <person name="Ivanova N."/>
            <person name="Chistoservova L."/>
            <person name="Kalyuzhnaya M."/>
            <person name="Woyke T."/>
        </authorList>
    </citation>
    <scope>NUCLEOTIDE SEQUENCE [LARGE SCALE GENOMIC DNA]</scope>
    <source>
        <strain evidence="3">301</strain>
    </source>
</reference>
<dbReference type="eggNOG" id="COG0582">
    <property type="taxonomic scope" value="Bacteria"/>
</dbReference>
<dbReference type="HOGENOM" id="CLU_037605_1_0_4"/>
<proteinExistence type="predicted"/>
<dbReference type="SUPFAM" id="SSF56349">
    <property type="entry name" value="DNA breaking-rejoining enzymes"/>
    <property type="match status" value="1"/>
</dbReference>
<evidence type="ECO:0000313" key="3">
    <source>
        <dbReference type="Proteomes" id="UP000000383"/>
    </source>
</evidence>
<dbReference type="AlphaFoldDB" id="D7DJJ6"/>
<protein>
    <submittedName>
        <fullName evidence="2">Integrase family protein</fullName>
    </submittedName>
</protein>
<sequence length="515" mass="57991">MKDHFHKEWLAQIVDQPLPEAVKSRDGAVFDSRQDHWKYKAIGKDVSCNFTLLPEVTPKFLHGFKQALIDCTINLTGNSVQRSFNDTVNLLRFLKARRESAIDELSFEDFAQWVLSSQSAEKRGAANRSFYQGWARRHYPGMSTEMVHNYPICKQGDIGVAVSIKDPRKGPFDDQEFEALLEGINHGLESGDVELNRALALRIIALLGIRPGQLALIKCCDVSKDKYGRVILRVPLIKGKGQGVRDELRSFPLEPTTGEVLWDHCEAIKAAFSLLLSDTGDAPLFPEESSDFATRSYVPGLAYHTTDLIMTKRIIKTMNKIEAYSVRLGGENIPGSAVRFRRSFAQRGADEGIDIFTLAHLMGHRDAKNVKVYFEITDRIRANFSKKIAFQMAPLARAFDEQLRILSNEAEATRPISVSRIPDLRLDEYGNLKMLASCSSCSQCGLLRPISCYAGCRSFEPWLDADHEAVLDRMLADREQRMEVDERIAKIRDHAILGCAQIVLRCRDILGQEAV</sequence>
<reference evidence="2 3" key="2">
    <citation type="journal article" date="2011" name="J. Bacteriol.">
        <title>Genomes of three methylotrophs from a single niche uncover genetic and metabolic divergence of Methylophilaceae.</title>
        <authorList>
            <person name="Lapidus A."/>
            <person name="Clum A."/>
            <person name="Labutti K."/>
            <person name="Kaluzhnaya M.G."/>
            <person name="Lim S."/>
            <person name="Beck D.A."/>
            <person name="Glavina Del Rio T."/>
            <person name="Nolan M."/>
            <person name="Mavromatis K."/>
            <person name="Huntemann M."/>
            <person name="Lucas S."/>
            <person name="Lidstrom M.E."/>
            <person name="Ivanova N."/>
            <person name="Chistoserdova L."/>
        </authorList>
    </citation>
    <scope>NUCLEOTIDE SEQUENCE [LARGE SCALE GENOMIC DNA]</scope>
    <source>
        <strain evidence="2 3">301</strain>
    </source>
</reference>
<dbReference type="KEGG" id="meh:M301_1858"/>
<dbReference type="Gene3D" id="1.10.443.10">
    <property type="entry name" value="Intergrase catalytic core"/>
    <property type="match status" value="1"/>
</dbReference>
<dbReference type="RefSeq" id="WP_013148543.1">
    <property type="nucleotide sequence ID" value="NC_014207.1"/>
</dbReference>
<dbReference type="GO" id="GO:0003677">
    <property type="term" value="F:DNA binding"/>
    <property type="evidence" value="ECO:0007669"/>
    <property type="project" value="InterPro"/>
</dbReference>
<dbReference type="GO" id="GO:0015074">
    <property type="term" value="P:DNA integration"/>
    <property type="evidence" value="ECO:0007669"/>
    <property type="project" value="InterPro"/>
</dbReference>
<keyword evidence="1" id="KW-0233">DNA recombination</keyword>